<dbReference type="Proteomes" id="UP000887580">
    <property type="component" value="Unplaced"/>
</dbReference>
<name>A0AC35FHS6_9BILA</name>
<evidence type="ECO:0000313" key="1">
    <source>
        <dbReference type="Proteomes" id="UP000887580"/>
    </source>
</evidence>
<reference evidence="2" key="1">
    <citation type="submission" date="2022-11" db="UniProtKB">
        <authorList>
            <consortium name="WormBaseParasite"/>
        </authorList>
    </citation>
    <scope>IDENTIFICATION</scope>
</reference>
<organism evidence="1 2">
    <name type="scientific">Panagrolaimus sp. PS1159</name>
    <dbReference type="NCBI Taxonomy" id="55785"/>
    <lineage>
        <taxon>Eukaryota</taxon>
        <taxon>Metazoa</taxon>
        <taxon>Ecdysozoa</taxon>
        <taxon>Nematoda</taxon>
        <taxon>Chromadorea</taxon>
        <taxon>Rhabditida</taxon>
        <taxon>Tylenchina</taxon>
        <taxon>Panagrolaimomorpha</taxon>
        <taxon>Panagrolaimoidea</taxon>
        <taxon>Panagrolaimidae</taxon>
        <taxon>Panagrolaimus</taxon>
    </lineage>
</organism>
<protein>
    <submittedName>
        <fullName evidence="2">Uncharacterized protein</fullName>
    </submittedName>
</protein>
<accession>A0AC35FHS6</accession>
<sequence>MNHHKYSLGSNDTVIAMRARSTFGTRSSSPAVNAIKVAAAATAFGPSHSTSPAHTSSSSNGLPLNANGGHATHCAIASTSGSAGIWSTTIEEASSSSSPSSTNNIKNFGQSHSSCCYHCPKYNNSTTATATTATEDISQYNNKNPDNSIVMINGSSGGIQTIEDQIRAVDKVIKECDNSRKNLEQISRRLDDLNDEVKRYREFLGHEKSHRDPTVYKTVNSEPPSPYNDNICGIMSSLTFQLTKEWSGKLNMISTALHSQTPSTPGSKMSDRN</sequence>
<proteinExistence type="predicted"/>
<dbReference type="WBParaSite" id="PS1159_v2.g17037.t1">
    <property type="protein sequence ID" value="PS1159_v2.g17037.t1"/>
    <property type="gene ID" value="PS1159_v2.g17037"/>
</dbReference>
<evidence type="ECO:0000313" key="2">
    <source>
        <dbReference type="WBParaSite" id="PS1159_v2.g17037.t1"/>
    </source>
</evidence>